<dbReference type="EMBL" id="BMNH01000016">
    <property type="protein sequence ID" value="GGO74724.1"/>
    <property type="molecule type" value="Genomic_DNA"/>
</dbReference>
<feature type="transmembrane region" description="Helical" evidence="1">
    <location>
        <begin position="309"/>
        <end position="329"/>
    </location>
</feature>
<keyword evidence="1" id="KW-1133">Transmembrane helix</keyword>
<evidence type="ECO:0000256" key="1">
    <source>
        <dbReference type="SAM" id="Phobius"/>
    </source>
</evidence>
<name>A0A917Z4S1_9ACTN</name>
<keyword evidence="1" id="KW-0472">Membrane</keyword>
<evidence type="ECO:0008006" key="5">
    <source>
        <dbReference type="Google" id="ProtNLM"/>
    </source>
</evidence>
<accession>A0A917Z4S1</accession>
<dbReference type="Proteomes" id="UP000646523">
    <property type="component" value="Unassembled WGS sequence"/>
</dbReference>
<keyword evidence="2" id="KW-0732">Signal</keyword>
<keyword evidence="1" id="KW-0812">Transmembrane</keyword>
<dbReference type="AlphaFoldDB" id="A0A917Z4S1"/>
<proteinExistence type="predicted"/>
<feature type="signal peptide" evidence="2">
    <location>
        <begin position="1"/>
        <end position="30"/>
    </location>
</feature>
<evidence type="ECO:0000256" key="2">
    <source>
        <dbReference type="SAM" id="SignalP"/>
    </source>
</evidence>
<reference evidence="3" key="2">
    <citation type="submission" date="2020-09" db="EMBL/GenBank/DDBJ databases">
        <authorList>
            <person name="Sun Q."/>
            <person name="Zhou Y."/>
        </authorList>
    </citation>
    <scope>NUCLEOTIDE SEQUENCE</scope>
    <source>
        <strain evidence="3">CGMCC 4.7368</strain>
    </source>
</reference>
<evidence type="ECO:0000313" key="3">
    <source>
        <dbReference type="EMBL" id="GGO74724.1"/>
    </source>
</evidence>
<evidence type="ECO:0000313" key="4">
    <source>
        <dbReference type="Proteomes" id="UP000646523"/>
    </source>
</evidence>
<sequence length="350" mass="37032">MPDPRIRRAASATLLALLLQGLATAPAALADGPERPENGTIGIRLVEIPASRVDDPRARNYIVDHVNPGTTFTRRVEVTSTSPKPVRAQVYAGAAGISKGRFTFEPAGVTNELTSWISLNRPEIVVKPHSSETVKATITVPEWAGEGERYAVIWAQVSSGPATQDKNVALVNRIGIRTLLDVGPGGEPPTDFEIGDIVPHRTEDGHPQIVTEVANTGERAIDVEGLITLSDGPSELSAGPFPVDRGTTLAPGDRANVSAMLGEDLPDGPWKFTLTLRSGRVERTADGTLTFPAAAGGWGLAASLDSPPALVLTLTGLPVLLGTAILLGMRRRRMRRRIAAEAAAPQDDLV</sequence>
<comment type="caution">
    <text evidence="3">The sequence shown here is derived from an EMBL/GenBank/DDBJ whole genome shotgun (WGS) entry which is preliminary data.</text>
</comment>
<protein>
    <recommendedName>
        <fullName evidence="5">Peptidase</fullName>
    </recommendedName>
</protein>
<organism evidence="3 4">
    <name type="scientific">Nonomuraea cavernae</name>
    <dbReference type="NCBI Taxonomy" id="2045107"/>
    <lineage>
        <taxon>Bacteria</taxon>
        <taxon>Bacillati</taxon>
        <taxon>Actinomycetota</taxon>
        <taxon>Actinomycetes</taxon>
        <taxon>Streptosporangiales</taxon>
        <taxon>Streptosporangiaceae</taxon>
        <taxon>Nonomuraea</taxon>
    </lineage>
</organism>
<reference evidence="3" key="1">
    <citation type="journal article" date="2014" name="Int. J. Syst. Evol. Microbiol.">
        <title>Complete genome sequence of Corynebacterium casei LMG S-19264T (=DSM 44701T), isolated from a smear-ripened cheese.</title>
        <authorList>
            <consortium name="US DOE Joint Genome Institute (JGI-PGF)"/>
            <person name="Walter F."/>
            <person name="Albersmeier A."/>
            <person name="Kalinowski J."/>
            <person name="Ruckert C."/>
        </authorList>
    </citation>
    <scope>NUCLEOTIDE SEQUENCE</scope>
    <source>
        <strain evidence="3">CGMCC 4.7368</strain>
    </source>
</reference>
<gene>
    <name evidence="3" type="ORF">GCM10012289_48070</name>
</gene>
<keyword evidence="4" id="KW-1185">Reference proteome</keyword>
<feature type="chain" id="PRO_5037182594" description="Peptidase" evidence="2">
    <location>
        <begin position="31"/>
        <end position="350"/>
    </location>
</feature>
<dbReference type="RefSeq" id="WP_189126422.1">
    <property type="nucleotide sequence ID" value="NZ_BMNH01000016.1"/>
</dbReference>